<dbReference type="PANTHER" id="PTHR12224:SF0">
    <property type="entry name" value="BETA-1,4-MANNOSYL-GLYCOPROTEIN 4-BETA-N-ACETYLGLUCOSAMINYLTRANSFERASE"/>
    <property type="match status" value="1"/>
</dbReference>
<dbReference type="GO" id="GO:0003830">
    <property type="term" value="F:beta-1,4-mannosylglycoprotein 4-beta-N-acetylglucosaminyltransferase activity"/>
    <property type="evidence" value="ECO:0007669"/>
    <property type="project" value="InterPro"/>
</dbReference>
<evidence type="ECO:0000313" key="2">
    <source>
        <dbReference type="EMBL" id="CUG92585.1"/>
    </source>
</evidence>
<dbReference type="Pfam" id="PF04724">
    <property type="entry name" value="Glyco_transf_17"/>
    <property type="match status" value="2"/>
</dbReference>
<proteinExistence type="predicted"/>
<accession>A0A0S4JQW1</accession>
<feature type="transmembrane region" description="Helical" evidence="1">
    <location>
        <begin position="31"/>
        <end position="48"/>
    </location>
</feature>
<keyword evidence="3" id="KW-1185">Reference proteome</keyword>
<protein>
    <submittedName>
        <fullName evidence="2">Glycosyltransferase, putative</fullName>
    </submittedName>
</protein>
<dbReference type="Proteomes" id="UP000051952">
    <property type="component" value="Unassembled WGS sequence"/>
</dbReference>
<name>A0A0S4JQW1_BODSA</name>
<keyword evidence="1" id="KW-0472">Membrane</keyword>
<dbReference type="AlphaFoldDB" id="A0A0S4JQW1"/>
<reference evidence="3" key="1">
    <citation type="submission" date="2015-09" db="EMBL/GenBank/DDBJ databases">
        <authorList>
            <consortium name="Pathogen Informatics"/>
        </authorList>
    </citation>
    <scope>NUCLEOTIDE SEQUENCE [LARGE SCALE GENOMIC DNA]</scope>
    <source>
        <strain evidence="3">Lake Konstanz</strain>
    </source>
</reference>
<dbReference type="GO" id="GO:0006044">
    <property type="term" value="P:N-acetylglucosamine metabolic process"/>
    <property type="evidence" value="ECO:0007669"/>
    <property type="project" value="TreeGrafter"/>
</dbReference>
<keyword evidence="2" id="KW-0808">Transferase</keyword>
<dbReference type="EMBL" id="CYKH01002064">
    <property type="protein sequence ID" value="CUG92585.1"/>
    <property type="molecule type" value="Genomic_DNA"/>
</dbReference>
<sequence>MQARQRPLIAADPLNPSTALAVGRISPACRIGLLALLVVMGVCLLQLTTTTTDSSRRIVAPSSGQGDVTQQLESHVVEATSTQSEQQAPSTPGENAATINEINVVVAESHGSSSWGNPRIFEVFLFYNEIELLEIRIGELFDVVQTFILVETLETFQGARKVSHYDTMQFQLPEHFRKKVFHHKCDTLQGANAWAREQSARACMKLAVFAAGARLYDLVHLNDADEIANQPTMRRIQQRVTGVMNRRSGSASIKRRALASMFPMGITLHNHYYNFRTHNLKDWHSDLFLILNVQQFLRKAKRLGGMKSRVPEGGWHCSWCFPTVAHFREKFLSFSHTETVDERNFAAENIWNCTCHGVNIFRYKGPSLIIVQNPLNMSIDAVPQYLKDHMHEKRFAFLLPNASTCQLPLS</sequence>
<dbReference type="PANTHER" id="PTHR12224">
    <property type="entry name" value="BETA-1,4-MANNOSYL-GLYCOPROTEIN BETA-1,4-N-ACETYLGLUCOSAMINYL-TRANSFERASE"/>
    <property type="match status" value="1"/>
</dbReference>
<keyword evidence="1" id="KW-1133">Transmembrane helix</keyword>
<organism evidence="2 3">
    <name type="scientific">Bodo saltans</name>
    <name type="common">Flagellated protozoan</name>
    <dbReference type="NCBI Taxonomy" id="75058"/>
    <lineage>
        <taxon>Eukaryota</taxon>
        <taxon>Discoba</taxon>
        <taxon>Euglenozoa</taxon>
        <taxon>Kinetoplastea</taxon>
        <taxon>Metakinetoplastina</taxon>
        <taxon>Eubodonida</taxon>
        <taxon>Bodonidae</taxon>
        <taxon>Bodo</taxon>
    </lineage>
</organism>
<dbReference type="OrthoDB" id="6474464at2759"/>
<evidence type="ECO:0000256" key="1">
    <source>
        <dbReference type="SAM" id="Phobius"/>
    </source>
</evidence>
<dbReference type="GO" id="GO:0016020">
    <property type="term" value="C:membrane"/>
    <property type="evidence" value="ECO:0007669"/>
    <property type="project" value="InterPro"/>
</dbReference>
<gene>
    <name evidence="2" type="ORF">BSAL_38335</name>
</gene>
<evidence type="ECO:0000313" key="3">
    <source>
        <dbReference type="Proteomes" id="UP000051952"/>
    </source>
</evidence>
<keyword evidence="1" id="KW-0812">Transmembrane</keyword>
<dbReference type="InterPro" id="IPR006813">
    <property type="entry name" value="Glyco_trans_17"/>
</dbReference>
<dbReference type="VEuPathDB" id="TriTrypDB:BSAL_38335"/>